<dbReference type="EMBL" id="JASWJB010000124">
    <property type="protein sequence ID" value="KAK2595768.1"/>
    <property type="molecule type" value="Genomic_DNA"/>
</dbReference>
<feature type="compositionally biased region" description="Acidic residues" evidence="1">
    <location>
        <begin position="308"/>
        <end position="318"/>
    </location>
</feature>
<feature type="compositionally biased region" description="Polar residues" evidence="1">
    <location>
        <begin position="358"/>
        <end position="369"/>
    </location>
</feature>
<feature type="region of interest" description="Disordered" evidence="1">
    <location>
        <begin position="41"/>
        <end position="382"/>
    </location>
</feature>
<reference evidence="2" key="1">
    <citation type="submission" date="2023-06" db="EMBL/GenBank/DDBJ databases">
        <title>Conoideocrella luteorostrata (Hypocreales: Clavicipitaceae), a potential biocontrol fungus for elongate hemlock scale in United States Christmas tree production areas.</title>
        <authorList>
            <person name="Barrett H."/>
            <person name="Lovett B."/>
            <person name="Macias A.M."/>
            <person name="Stajich J.E."/>
            <person name="Kasson M.T."/>
        </authorList>
    </citation>
    <scope>NUCLEOTIDE SEQUENCE</scope>
    <source>
        <strain evidence="2">ARSEF 14590</strain>
    </source>
</reference>
<keyword evidence="3" id="KW-1185">Reference proteome</keyword>
<protein>
    <submittedName>
        <fullName evidence="2">Uncharacterized protein</fullName>
    </submittedName>
</protein>
<feature type="compositionally biased region" description="Basic and acidic residues" evidence="1">
    <location>
        <begin position="283"/>
        <end position="297"/>
    </location>
</feature>
<evidence type="ECO:0000313" key="2">
    <source>
        <dbReference type="EMBL" id="KAK2595768.1"/>
    </source>
</evidence>
<evidence type="ECO:0000313" key="3">
    <source>
        <dbReference type="Proteomes" id="UP001251528"/>
    </source>
</evidence>
<comment type="caution">
    <text evidence="2">The sequence shown here is derived from an EMBL/GenBank/DDBJ whole genome shotgun (WGS) entry which is preliminary data.</text>
</comment>
<sequence>MQAAAAAKMSPETTSLSVNHGLDANQTLATSSEQDLTISTALGLGIKSPDDTRSSISSDKSDSKPPRSAMRRSSSISKIPQSPRRVRFDFMGEEVLPTSSPQASAFIAGRISSPEPLDEESDCASHLATEPGEEEGAPPRKVSSSDALRALSRAPLGEDGTVWTVVNSDSDDAGAEASHSTQTNQPEKILAPSVKPNITAKPACLESSSKKMTAHQKPAAPDDAQPASSSPGDESSDDDDVLSMAKHKAPAPLVSRTPALLFATSAAQPAASTQPGSPNARSSKVERPDAAQRRDKAASGSLAKAQNDDEMFYFDEEGLQFPKRAVNQEPTEQKLPTEEDSDQEEDPKDDQEDAMPPNETTSIYATSPPINIPKQWRNNLDDPKLQTSTVGSYKGQPLVMPVVTDPALLEEINSAPVVRGVVDLSDLGSINERLSATVSRSFTRRLLIQDMMGPGKDSSRSPRGAGGRQR</sequence>
<feature type="region of interest" description="Disordered" evidence="1">
    <location>
        <begin position="448"/>
        <end position="470"/>
    </location>
</feature>
<evidence type="ECO:0000256" key="1">
    <source>
        <dbReference type="SAM" id="MobiDB-lite"/>
    </source>
</evidence>
<dbReference type="Proteomes" id="UP001251528">
    <property type="component" value="Unassembled WGS sequence"/>
</dbReference>
<feature type="compositionally biased region" description="Low complexity" evidence="1">
    <location>
        <begin position="263"/>
        <end position="275"/>
    </location>
</feature>
<gene>
    <name evidence="2" type="ORF">QQS21_006594</name>
</gene>
<feature type="compositionally biased region" description="Low complexity" evidence="1">
    <location>
        <begin position="144"/>
        <end position="154"/>
    </location>
</feature>
<feature type="compositionally biased region" description="Acidic residues" evidence="1">
    <location>
        <begin position="338"/>
        <end position="353"/>
    </location>
</feature>
<proteinExistence type="predicted"/>
<dbReference type="AlphaFoldDB" id="A0AAJ0FY51"/>
<feature type="compositionally biased region" description="Basic and acidic residues" evidence="1">
    <location>
        <begin position="48"/>
        <end position="65"/>
    </location>
</feature>
<name>A0AAJ0FY51_9HYPO</name>
<organism evidence="2 3">
    <name type="scientific">Conoideocrella luteorostrata</name>
    <dbReference type="NCBI Taxonomy" id="1105319"/>
    <lineage>
        <taxon>Eukaryota</taxon>
        <taxon>Fungi</taxon>
        <taxon>Dikarya</taxon>
        <taxon>Ascomycota</taxon>
        <taxon>Pezizomycotina</taxon>
        <taxon>Sordariomycetes</taxon>
        <taxon>Hypocreomycetidae</taxon>
        <taxon>Hypocreales</taxon>
        <taxon>Clavicipitaceae</taxon>
        <taxon>Conoideocrella</taxon>
    </lineage>
</organism>
<accession>A0AAJ0FY51</accession>
<feature type="compositionally biased region" description="Polar residues" evidence="1">
    <location>
        <begin position="71"/>
        <end position="80"/>
    </location>
</feature>
<feature type="compositionally biased region" description="Low complexity" evidence="1">
    <location>
        <begin position="218"/>
        <end position="233"/>
    </location>
</feature>